<evidence type="ECO:0000313" key="3">
    <source>
        <dbReference type="Proteomes" id="UP000019109"/>
    </source>
</evidence>
<dbReference type="Proteomes" id="UP000019109">
    <property type="component" value="Unassembled WGS sequence"/>
</dbReference>
<reference evidence="2" key="1">
    <citation type="journal article" date="2014" name="Genome Announc.">
        <title>Draft Genome Sequence of Clostridium straminisolvens Strain JCM 21531T, Isolated from a Cellulose-Degrading Bacterial Community.</title>
        <authorList>
            <person name="Yuki M."/>
            <person name="Oshima K."/>
            <person name="Suda W."/>
            <person name="Sakamoto M."/>
            <person name="Kitamura K."/>
            <person name="Iida T."/>
            <person name="Hattori M."/>
            <person name="Ohkuma M."/>
        </authorList>
    </citation>
    <scope>NUCLEOTIDE SEQUENCE [LARGE SCALE GENOMIC DNA]</scope>
    <source>
        <strain evidence="2">JCM 21531</strain>
    </source>
</reference>
<organism evidence="2 3">
    <name type="scientific">Acetivibrio straminisolvens JCM 21531</name>
    <dbReference type="NCBI Taxonomy" id="1294263"/>
    <lineage>
        <taxon>Bacteria</taxon>
        <taxon>Bacillati</taxon>
        <taxon>Bacillota</taxon>
        <taxon>Clostridia</taxon>
        <taxon>Eubacteriales</taxon>
        <taxon>Oscillospiraceae</taxon>
        <taxon>Acetivibrio</taxon>
    </lineage>
</organism>
<sequence length="172" mass="18855">MPTPTLTPTPTLEVEKEPYLSDLIVTGAKLRPAFDPDIQHYDAAVEDGTRLVCVIPYTSVEDAAITLNGVPVENGSISHAIMLNNGNNELVVRVVSKDGKTSKVYRINIFLKVLPSPTPTPEKSGNPFFSSVEDLLKENELGSNETKGEVFDDVPQGYWQRSIFASFMTEAL</sequence>
<dbReference type="InterPro" id="IPR025883">
    <property type="entry name" value="Cadherin-like_domain"/>
</dbReference>
<gene>
    <name evidence="2" type="ORF">JCM21531_4386</name>
</gene>
<proteinExistence type="predicted"/>
<feature type="domain" description="Cadherin-like beta-sandwich-like" evidence="1">
    <location>
        <begin position="22"/>
        <end position="109"/>
    </location>
</feature>
<dbReference type="EMBL" id="BAVR01000090">
    <property type="protein sequence ID" value="GAE90749.1"/>
    <property type="molecule type" value="Genomic_DNA"/>
</dbReference>
<evidence type="ECO:0000259" key="1">
    <source>
        <dbReference type="Pfam" id="PF12733"/>
    </source>
</evidence>
<keyword evidence="3" id="KW-1185">Reference proteome</keyword>
<comment type="caution">
    <text evidence="2">The sequence shown here is derived from an EMBL/GenBank/DDBJ whole genome shotgun (WGS) entry which is preliminary data.</text>
</comment>
<dbReference type="STRING" id="1294263.JCM21531_4386"/>
<accession>W4VDB7</accession>
<protein>
    <submittedName>
        <fullName evidence="2">Proline-rich protein</fullName>
    </submittedName>
</protein>
<name>W4VDB7_9FIRM</name>
<dbReference type="Pfam" id="PF12733">
    <property type="entry name" value="Cadherin-like"/>
    <property type="match status" value="1"/>
</dbReference>
<evidence type="ECO:0000313" key="2">
    <source>
        <dbReference type="EMBL" id="GAE90749.1"/>
    </source>
</evidence>
<dbReference type="AlphaFoldDB" id="W4VDB7"/>